<dbReference type="AlphaFoldDB" id="A0A1H6ZVE8"/>
<dbReference type="EMBL" id="FNYD01000005">
    <property type="protein sequence ID" value="SEJ53570.1"/>
    <property type="molecule type" value="Genomic_DNA"/>
</dbReference>
<evidence type="ECO:0000313" key="2">
    <source>
        <dbReference type="EMBL" id="SEJ53570.1"/>
    </source>
</evidence>
<evidence type="ECO:0000256" key="1">
    <source>
        <dbReference type="SAM" id="Phobius"/>
    </source>
</evidence>
<gene>
    <name evidence="2" type="ORF">SAMN05444007_105163</name>
</gene>
<dbReference type="RefSeq" id="WP_177175431.1">
    <property type="nucleotide sequence ID" value="NZ_BMGV01000005.1"/>
</dbReference>
<feature type="transmembrane region" description="Helical" evidence="1">
    <location>
        <begin position="40"/>
        <end position="63"/>
    </location>
</feature>
<feature type="transmembrane region" description="Helical" evidence="1">
    <location>
        <begin position="69"/>
        <end position="89"/>
    </location>
</feature>
<keyword evidence="3" id="KW-1185">Reference proteome</keyword>
<proteinExistence type="predicted"/>
<keyword evidence="1" id="KW-0472">Membrane</keyword>
<keyword evidence="1" id="KW-1133">Transmembrane helix</keyword>
<sequence>MQDTLSQYWPILVLGGAAVLAVAFFLTEDAAVSRRVFRRFFLNIGLPLVVLLGLPLVVLALNVDLEPRLMQALVAGLIIAAGWLTTAIFSELEKARAKAEKTRDYHKALFAEIRHTLEAFYADGSADEMVGRIVERMQADEAFVPFIPKERHDLVYSALVDGIEVLPRQTIDAVVAFYSVIAALQAFAEDMRGEAFKTLAQPRRIAMYEDYAAMRVRAYQLGSYALRLIQAYSEGGAAAAESAAKRFSSPAAGHPGQSPESG</sequence>
<name>A0A1H6ZVE8_9RHOB</name>
<dbReference type="STRING" id="1227549.SAMN05444007_105163"/>
<reference evidence="2 3" key="1">
    <citation type="submission" date="2016-10" db="EMBL/GenBank/DDBJ databases">
        <authorList>
            <person name="de Groot N.N."/>
        </authorList>
    </citation>
    <scope>NUCLEOTIDE SEQUENCE [LARGE SCALE GENOMIC DNA]</scope>
    <source>
        <strain evidence="2 3">DSM 29340</strain>
    </source>
</reference>
<organism evidence="2 3">
    <name type="scientific">Cribrihabitans marinus</name>
    <dbReference type="NCBI Taxonomy" id="1227549"/>
    <lineage>
        <taxon>Bacteria</taxon>
        <taxon>Pseudomonadati</taxon>
        <taxon>Pseudomonadota</taxon>
        <taxon>Alphaproteobacteria</taxon>
        <taxon>Rhodobacterales</taxon>
        <taxon>Paracoccaceae</taxon>
        <taxon>Cribrihabitans</taxon>
    </lineage>
</organism>
<keyword evidence="1" id="KW-0812">Transmembrane</keyword>
<dbReference type="Proteomes" id="UP000199379">
    <property type="component" value="Unassembled WGS sequence"/>
</dbReference>
<evidence type="ECO:0000313" key="3">
    <source>
        <dbReference type="Proteomes" id="UP000199379"/>
    </source>
</evidence>
<protein>
    <submittedName>
        <fullName evidence="2">Uncharacterized protein</fullName>
    </submittedName>
</protein>
<accession>A0A1H6ZVE8</accession>
<feature type="transmembrane region" description="Helical" evidence="1">
    <location>
        <begin position="6"/>
        <end position="28"/>
    </location>
</feature>